<accession>A0A382RES2</accession>
<reference evidence="1" key="1">
    <citation type="submission" date="2018-05" db="EMBL/GenBank/DDBJ databases">
        <authorList>
            <person name="Lanie J.A."/>
            <person name="Ng W.-L."/>
            <person name="Kazmierczak K.M."/>
            <person name="Andrzejewski T.M."/>
            <person name="Davidsen T.M."/>
            <person name="Wayne K.J."/>
            <person name="Tettelin H."/>
            <person name="Glass J.I."/>
            <person name="Rusch D."/>
            <person name="Podicherti R."/>
            <person name="Tsui H.-C.T."/>
            <person name="Winkler M.E."/>
        </authorList>
    </citation>
    <scope>NUCLEOTIDE SEQUENCE</scope>
</reference>
<evidence type="ECO:0000313" key="1">
    <source>
        <dbReference type="EMBL" id="SVC95665.1"/>
    </source>
</evidence>
<proteinExistence type="predicted"/>
<protein>
    <submittedName>
        <fullName evidence="1">Uncharacterized protein</fullName>
    </submittedName>
</protein>
<dbReference type="AlphaFoldDB" id="A0A382RES2"/>
<dbReference type="EMBL" id="UINC01120890">
    <property type="protein sequence ID" value="SVC95665.1"/>
    <property type="molecule type" value="Genomic_DNA"/>
</dbReference>
<gene>
    <name evidence="1" type="ORF">METZ01_LOCUS348519</name>
</gene>
<name>A0A382RES2_9ZZZZ</name>
<sequence>MSRFSQNVDAAANSSWLFTRLRTILRTSVVFNVAGTAVRSMSGSLAVIERSLQGPVANDRRVE</sequence>
<organism evidence="1">
    <name type="scientific">marine metagenome</name>
    <dbReference type="NCBI Taxonomy" id="408172"/>
    <lineage>
        <taxon>unclassified sequences</taxon>
        <taxon>metagenomes</taxon>
        <taxon>ecological metagenomes</taxon>
    </lineage>
</organism>
<feature type="non-terminal residue" evidence="1">
    <location>
        <position position="63"/>
    </location>
</feature>